<feature type="transmembrane region" description="Helical" evidence="2">
    <location>
        <begin position="12"/>
        <end position="33"/>
    </location>
</feature>
<evidence type="ECO:0000256" key="2">
    <source>
        <dbReference type="SAM" id="Phobius"/>
    </source>
</evidence>
<evidence type="ECO:0000313" key="3">
    <source>
        <dbReference type="EMBL" id="SEF16399.1"/>
    </source>
</evidence>
<name>A0A1H5PRP2_9ACTN</name>
<accession>A0A1H5PRP2</accession>
<keyword evidence="4" id="KW-1185">Reference proteome</keyword>
<dbReference type="OrthoDB" id="5197239at2"/>
<gene>
    <name evidence="3" type="ORF">SAMN04488561_5368</name>
</gene>
<evidence type="ECO:0000256" key="1">
    <source>
        <dbReference type="SAM" id="MobiDB-lite"/>
    </source>
</evidence>
<dbReference type="STRING" id="561176.SAMN04488561_5368"/>
<dbReference type="Proteomes" id="UP000181980">
    <property type="component" value="Unassembled WGS sequence"/>
</dbReference>
<keyword evidence="2" id="KW-1133">Transmembrane helix</keyword>
<protein>
    <submittedName>
        <fullName evidence="3">Uncharacterized protein</fullName>
    </submittedName>
</protein>
<proteinExistence type="predicted"/>
<reference evidence="4" key="1">
    <citation type="submission" date="2016-10" db="EMBL/GenBank/DDBJ databases">
        <authorList>
            <person name="Varghese N."/>
            <person name="Submissions S."/>
        </authorList>
    </citation>
    <scope>NUCLEOTIDE SEQUENCE [LARGE SCALE GENOMIC DNA]</scope>
    <source>
        <strain evidence="4">DSM 45237</strain>
    </source>
</reference>
<sequence length="133" mass="13750">MPDTAQQPRNRTVLAVAAAVVVVALAVVLAVWLTRDSGDDDGSVAVPSAQPPSATSTPGDGVTAQAQGDVLPSPMSGQDAVDALGDQLERVAELNGMSADELRDLLLRDASVQVTPSGRLMYDDRMTPPPTSQ</sequence>
<keyword evidence="2" id="KW-0472">Membrane</keyword>
<feature type="compositionally biased region" description="Low complexity" evidence="1">
    <location>
        <begin position="43"/>
        <end position="58"/>
    </location>
</feature>
<organism evidence="3 4">
    <name type="scientific">Jiangella alba</name>
    <dbReference type="NCBI Taxonomy" id="561176"/>
    <lineage>
        <taxon>Bacteria</taxon>
        <taxon>Bacillati</taxon>
        <taxon>Actinomycetota</taxon>
        <taxon>Actinomycetes</taxon>
        <taxon>Jiangellales</taxon>
        <taxon>Jiangellaceae</taxon>
        <taxon>Jiangella</taxon>
    </lineage>
</organism>
<feature type="region of interest" description="Disordered" evidence="1">
    <location>
        <begin position="37"/>
        <end position="80"/>
    </location>
</feature>
<dbReference type="EMBL" id="FNUC01000004">
    <property type="protein sequence ID" value="SEF16399.1"/>
    <property type="molecule type" value="Genomic_DNA"/>
</dbReference>
<dbReference type="AlphaFoldDB" id="A0A1H5PRP2"/>
<keyword evidence="2" id="KW-0812">Transmembrane</keyword>
<evidence type="ECO:0000313" key="4">
    <source>
        <dbReference type="Proteomes" id="UP000181980"/>
    </source>
</evidence>
<dbReference type="RefSeq" id="WP_069108865.1">
    <property type="nucleotide sequence ID" value="NZ_FNUC01000004.1"/>
</dbReference>